<dbReference type="SMART" id="SM00382">
    <property type="entry name" value="AAA"/>
    <property type="match status" value="3"/>
</dbReference>
<keyword evidence="7" id="KW-1133">Transmembrane helix</keyword>
<evidence type="ECO:0000313" key="10">
    <source>
        <dbReference type="Proteomes" id="UP000319514"/>
    </source>
</evidence>
<keyword evidence="10" id="KW-1185">Reference proteome</keyword>
<dbReference type="InterPro" id="IPR002543">
    <property type="entry name" value="FtsK_dom"/>
</dbReference>
<feature type="transmembrane region" description="Helical" evidence="7">
    <location>
        <begin position="99"/>
        <end position="119"/>
    </location>
</feature>
<dbReference type="InterPro" id="IPR041569">
    <property type="entry name" value="AAA_lid_3"/>
</dbReference>
<reference evidence="9 10" key="1">
    <citation type="submission" date="2019-06" db="EMBL/GenBank/DDBJ databases">
        <title>Sequencing the genomes of 1000 actinobacteria strains.</title>
        <authorList>
            <person name="Klenk H.-P."/>
        </authorList>
    </citation>
    <scope>NUCLEOTIDE SEQUENCE [LARGE SCALE GENOMIC DNA]</scope>
    <source>
        <strain evidence="9 10">DSM 18082</strain>
    </source>
</reference>
<dbReference type="GO" id="GO:0003677">
    <property type="term" value="F:DNA binding"/>
    <property type="evidence" value="ECO:0007669"/>
    <property type="project" value="InterPro"/>
</dbReference>
<feature type="region of interest" description="Disordered" evidence="6">
    <location>
        <begin position="562"/>
        <end position="596"/>
    </location>
</feature>
<dbReference type="GO" id="GO:0016887">
    <property type="term" value="F:ATP hydrolysis activity"/>
    <property type="evidence" value="ECO:0007669"/>
    <property type="project" value="InterPro"/>
</dbReference>
<feature type="compositionally biased region" description="Low complexity" evidence="6">
    <location>
        <begin position="562"/>
        <end position="572"/>
    </location>
</feature>
<evidence type="ECO:0000256" key="4">
    <source>
        <dbReference type="PROSITE-ProRule" id="PRU00289"/>
    </source>
</evidence>
<evidence type="ECO:0000256" key="6">
    <source>
        <dbReference type="SAM" id="MobiDB-lite"/>
    </source>
</evidence>
<evidence type="ECO:0000256" key="2">
    <source>
        <dbReference type="ARBA" id="ARBA00022840"/>
    </source>
</evidence>
<dbReference type="AlphaFoldDB" id="A0A542ZEH7"/>
<dbReference type="Proteomes" id="UP000319514">
    <property type="component" value="Unassembled WGS sequence"/>
</dbReference>
<feature type="transmembrane region" description="Helical" evidence="7">
    <location>
        <begin position="15"/>
        <end position="34"/>
    </location>
</feature>
<name>A0A542ZEH7_9MICO</name>
<dbReference type="SUPFAM" id="SSF52540">
    <property type="entry name" value="P-loop containing nucleoside triphosphate hydrolases"/>
    <property type="match status" value="3"/>
</dbReference>
<dbReference type="InterPro" id="IPR003959">
    <property type="entry name" value="ATPase_AAA_core"/>
</dbReference>
<comment type="similarity">
    <text evidence="5">Belongs to the AAA ATPase family.</text>
</comment>
<comment type="caution">
    <text evidence="9">The sequence shown here is derived from an EMBL/GenBank/DDBJ whole genome shotgun (WGS) entry which is preliminary data.</text>
</comment>
<dbReference type="EMBL" id="VFOQ01000001">
    <property type="protein sequence ID" value="TQL58745.1"/>
    <property type="molecule type" value="Genomic_DNA"/>
</dbReference>
<dbReference type="Pfam" id="PF01580">
    <property type="entry name" value="FtsK_SpoIIIE"/>
    <property type="match status" value="1"/>
</dbReference>
<dbReference type="FunFam" id="3.40.50.300:FF:001025">
    <property type="entry name" value="ATPase family, AAA domain-containing 2B"/>
    <property type="match status" value="1"/>
</dbReference>
<keyword evidence="7" id="KW-0472">Membrane</keyword>
<dbReference type="GO" id="GO:0005524">
    <property type="term" value="F:ATP binding"/>
    <property type="evidence" value="ECO:0007669"/>
    <property type="project" value="UniProtKB-UniRule"/>
</dbReference>
<accession>A0A542ZEH7</accession>
<protein>
    <submittedName>
        <fullName evidence="9">SpoVK/Ycf46/Vps4 family AAA+-type ATPase</fullName>
    </submittedName>
</protein>
<dbReference type="CDD" id="cd19481">
    <property type="entry name" value="RecA-like_protease"/>
    <property type="match status" value="1"/>
</dbReference>
<dbReference type="PROSITE" id="PS00674">
    <property type="entry name" value="AAA"/>
    <property type="match status" value="2"/>
</dbReference>
<feature type="transmembrane region" description="Helical" evidence="7">
    <location>
        <begin position="72"/>
        <end position="93"/>
    </location>
</feature>
<keyword evidence="1 4" id="KW-0547">Nucleotide-binding</keyword>
<keyword evidence="2 4" id="KW-0067">ATP-binding</keyword>
<dbReference type="InterPro" id="IPR003960">
    <property type="entry name" value="ATPase_AAA_CS"/>
</dbReference>
<sequence length="1130" mass="118858">MPTFRQPRSRRGRRLLIVLSVAGVAIAFLALRIVAHLVHVVPGALSIGFAALGAVAVLVIPRYDARVSSGPTTLLVGLADLAVWGALLTAALTVPTGPAALVGAPLAYLGIGAVAAFAARTLRMHALSGSGVAFALDAWGAASDNRRTAAVLTAAGGALVGTLLALTHALPIGNAIPGALIAMMPALRGVGPARRRSRTRQAVSAALSGLWTVAGNGTTPWSRYQVDRHTSPARVTAWDRETPTKIEFPLPPERVDGDQDAKAQDINRRLGELRWGSWAVAWDNARHRAVLTPRTIPTMAAYPGSRDLPWSSIPLGVGDDGEVIWDLTILPHALVAGPTGSGKSVVQRMMLFHAIQRPDEWQVVGVDPKRVELAAYEQYENVLKIARDLEDGVDAIQRVRDEMMRRFEEMEAAGVNHADRLPAPPRALMLMIDETFNLLAPEGVKTEEGKERDALHGRASALLGEIARLGRAAKVHAVLATQRPDSKVLSGELKNNLDCRIAAGRMDSTPSLMVLDAADAADLPKVKGRGLIRRGGELSEFQGYFAEPTWIDEWLAGAHRTAPASPTPSVAARGSRRVAGPTSGITTLSRGETPSPDLGDLDALVPALTFDNVGGYEAVKAELEQTVGMALRESDAAAAYGVETGGVLLYGPPGTGKTYLAEALAGTLGVRFLKVSVGDLTGPYVGDKAAKVRAAVDAAILAAPSILLIDEIDAVAGRRDDETSGEGRAGVNEILVQLDRARQTPGVVVMATTNELSRLDPAVIRDGRMSARIRIDLPDVDARASILTASLAGRPAGSIDVSLVAQRTPGFTAATLNAVVDAAARNAMAEGRRPIATDDLVEAIKARGGQDRPTVEGAGLDSLVLTADTEQHLRQVLALMSDPDRARAYGIEPPTGLLLEGPPGTGKTSIARALAAEARTSFYPISPGEWTSKWQGESERQVREVFERARTNAPSIVFIDEIDSIGGARGENDSNGSSRILTSLLAEMDGFASAAAGHSLVFVIGATNRAEVLDPALTRPGRLSRSVHIGLPDGDARAALLDRLTAQMPLAEDVDLAHLASATAGLSPAEMKGLCEVAALEAFGAGQAGSEPLVSASAFERALNSLGRPQQRNTEGLDWLSAVDDGAVRV</sequence>
<feature type="transmembrane region" description="Helical" evidence="7">
    <location>
        <begin position="149"/>
        <end position="166"/>
    </location>
</feature>
<dbReference type="Pfam" id="PF00004">
    <property type="entry name" value="AAA"/>
    <property type="match status" value="2"/>
</dbReference>
<feature type="transmembrane region" description="Helical" evidence="7">
    <location>
        <begin position="40"/>
        <end position="60"/>
    </location>
</feature>
<dbReference type="InterPro" id="IPR050168">
    <property type="entry name" value="AAA_ATPase_domain"/>
</dbReference>
<dbReference type="InterPro" id="IPR027417">
    <property type="entry name" value="P-loop_NTPase"/>
</dbReference>
<evidence type="ECO:0000256" key="3">
    <source>
        <dbReference type="ARBA" id="ARBA00023054"/>
    </source>
</evidence>
<evidence type="ECO:0000259" key="8">
    <source>
        <dbReference type="PROSITE" id="PS50901"/>
    </source>
</evidence>
<organism evidence="9 10">
    <name type="scientific">Oryzihumus leptocrescens</name>
    <dbReference type="NCBI Taxonomy" id="297536"/>
    <lineage>
        <taxon>Bacteria</taxon>
        <taxon>Bacillati</taxon>
        <taxon>Actinomycetota</taxon>
        <taxon>Actinomycetes</taxon>
        <taxon>Micrococcales</taxon>
        <taxon>Intrasporangiaceae</taxon>
        <taxon>Oryzihumus</taxon>
    </lineage>
</organism>
<dbReference type="Pfam" id="PF17862">
    <property type="entry name" value="AAA_lid_3"/>
    <property type="match status" value="2"/>
</dbReference>
<dbReference type="Gene3D" id="3.40.50.300">
    <property type="entry name" value="P-loop containing nucleotide triphosphate hydrolases"/>
    <property type="match status" value="3"/>
</dbReference>
<gene>
    <name evidence="9" type="ORF">FB474_0081</name>
</gene>
<keyword evidence="3" id="KW-0175">Coiled coil</keyword>
<dbReference type="Gene3D" id="1.10.8.60">
    <property type="match status" value="2"/>
</dbReference>
<evidence type="ECO:0000256" key="1">
    <source>
        <dbReference type="ARBA" id="ARBA00022741"/>
    </source>
</evidence>
<dbReference type="PANTHER" id="PTHR23077">
    <property type="entry name" value="AAA-FAMILY ATPASE"/>
    <property type="match status" value="1"/>
</dbReference>
<proteinExistence type="inferred from homology"/>
<evidence type="ECO:0000256" key="7">
    <source>
        <dbReference type="SAM" id="Phobius"/>
    </source>
</evidence>
<feature type="compositionally biased region" description="Polar residues" evidence="6">
    <location>
        <begin position="583"/>
        <end position="592"/>
    </location>
</feature>
<feature type="binding site" evidence="4">
    <location>
        <begin position="337"/>
        <end position="344"/>
    </location>
    <ligand>
        <name>ATP</name>
        <dbReference type="ChEBI" id="CHEBI:30616"/>
    </ligand>
</feature>
<evidence type="ECO:0000256" key="5">
    <source>
        <dbReference type="RuleBase" id="RU003651"/>
    </source>
</evidence>
<keyword evidence="7" id="KW-0812">Transmembrane</keyword>
<dbReference type="PROSITE" id="PS50901">
    <property type="entry name" value="FTSK"/>
    <property type="match status" value="1"/>
</dbReference>
<evidence type="ECO:0000313" key="9">
    <source>
        <dbReference type="EMBL" id="TQL58745.1"/>
    </source>
</evidence>
<dbReference type="InterPro" id="IPR003593">
    <property type="entry name" value="AAA+_ATPase"/>
</dbReference>
<feature type="domain" description="FtsK" evidence="8">
    <location>
        <begin position="320"/>
        <end position="512"/>
    </location>
</feature>